<evidence type="ECO:0000313" key="2">
    <source>
        <dbReference type="Proteomes" id="UP000012589"/>
    </source>
</evidence>
<name>N2AAT3_9FIRM</name>
<sequence>MPTNQQGKNFAHELTLEYIRQNSLLRCSESDIPKQIDYIVKIENIICDCVEHRFHDIKFL</sequence>
<comment type="caution">
    <text evidence="1">The sequence shown here is derived from an EMBL/GenBank/DDBJ whole genome shotgun (WGS) entry which is preliminary data.</text>
</comment>
<organism evidence="1 2">
    <name type="scientific">Eubacterium plexicaudatum ASF492</name>
    <dbReference type="NCBI Taxonomy" id="1235802"/>
    <lineage>
        <taxon>Bacteria</taxon>
        <taxon>Bacillati</taxon>
        <taxon>Bacillota</taxon>
        <taxon>Clostridia</taxon>
        <taxon>Eubacteriales</taxon>
        <taxon>Eubacteriaceae</taxon>
        <taxon>Eubacterium</taxon>
    </lineage>
</organism>
<gene>
    <name evidence="1" type="ORF">C823_04583</name>
</gene>
<keyword evidence="2" id="KW-1185">Reference proteome</keyword>
<proteinExistence type="predicted"/>
<dbReference type="HOGENOM" id="CLU_2934607_0_0_9"/>
<evidence type="ECO:0000313" key="1">
    <source>
        <dbReference type="EMBL" id="EMZ21439.1"/>
    </source>
</evidence>
<reference evidence="1 2" key="1">
    <citation type="journal article" date="2014" name="Genome Announc.">
        <title>Draft genome sequences of the altered schaedler flora, a defined bacterial community from gnotobiotic mice.</title>
        <authorList>
            <person name="Wannemuehler M.J."/>
            <person name="Overstreet A.M."/>
            <person name="Ward D.V."/>
            <person name="Phillips G.J."/>
        </authorList>
    </citation>
    <scope>NUCLEOTIDE SEQUENCE [LARGE SCALE GENOMIC DNA]</scope>
    <source>
        <strain evidence="1 2">ASF492</strain>
    </source>
</reference>
<accession>N2AAT3</accession>
<protein>
    <submittedName>
        <fullName evidence="1">Uncharacterized protein</fullName>
    </submittedName>
</protein>
<dbReference type="EMBL" id="AQFT01000133">
    <property type="protein sequence ID" value="EMZ21439.1"/>
    <property type="molecule type" value="Genomic_DNA"/>
</dbReference>
<dbReference type="Proteomes" id="UP000012589">
    <property type="component" value="Unassembled WGS sequence"/>
</dbReference>
<dbReference type="OrthoDB" id="9908625at2"/>
<dbReference type="AlphaFoldDB" id="N2AAT3"/>